<organism evidence="2 3">
    <name type="scientific">Bradyrhizobium ivorense</name>
    <dbReference type="NCBI Taxonomy" id="2511166"/>
    <lineage>
        <taxon>Bacteria</taxon>
        <taxon>Pseudomonadati</taxon>
        <taxon>Pseudomonadota</taxon>
        <taxon>Alphaproteobacteria</taxon>
        <taxon>Hyphomicrobiales</taxon>
        <taxon>Nitrobacteraceae</taxon>
        <taxon>Bradyrhizobium</taxon>
    </lineage>
</organism>
<feature type="signal peptide" evidence="1">
    <location>
        <begin position="1"/>
        <end position="28"/>
    </location>
</feature>
<evidence type="ECO:0000313" key="2">
    <source>
        <dbReference type="EMBL" id="VIO69567.1"/>
    </source>
</evidence>
<dbReference type="Proteomes" id="UP000328092">
    <property type="component" value="Unassembled WGS sequence"/>
</dbReference>
<name>A0A508T8N3_9BRAD</name>
<feature type="chain" id="PRO_5021428574" evidence="1">
    <location>
        <begin position="29"/>
        <end position="148"/>
    </location>
</feature>
<proteinExistence type="predicted"/>
<dbReference type="EMBL" id="CAADFC020000009">
    <property type="protein sequence ID" value="VIO69567.1"/>
    <property type="molecule type" value="Genomic_DNA"/>
</dbReference>
<reference evidence="2" key="1">
    <citation type="submission" date="2019-02" db="EMBL/GenBank/DDBJ databases">
        <authorList>
            <person name="Pothier F.J."/>
        </authorList>
    </citation>
    <scope>NUCLEOTIDE SEQUENCE</scope>
    <source>
        <strain evidence="2">CI-1B</strain>
    </source>
</reference>
<dbReference type="AlphaFoldDB" id="A0A508T8N3"/>
<evidence type="ECO:0000313" key="3">
    <source>
        <dbReference type="Proteomes" id="UP000328092"/>
    </source>
</evidence>
<comment type="caution">
    <text evidence="2">The sequence shown here is derived from an EMBL/GenBank/DDBJ whole genome shotgun (WGS) entry which is preliminary data.</text>
</comment>
<gene>
    <name evidence="2" type="ORF">CI1B_27730</name>
</gene>
<dbReference type="OrthoDB" id="8455215at2"/>
<keyword evidence="1" id="KW-0732">Signal</keyword>
<protein>
    <submittedName>
        <fullName evidence="2">Uncharacterized protein</fullName>
    </submittedName>
</protein>
<accession>A0A508T8N3</accession>
<keyword evidence="3" id="KW-1185">Reference proteome</keyword>
<dbReference type="RefSeq" id="WP_139482250.1">
    <property type="nucleotide sequence ID" value="NZ_CAADFB020000019.1"/>
</dbReference>
<sequence>MDSIIKKLLLGATAVGLTMAAVSAPAYAAGDMSGIHAFFNDDRNQFVDFWLNNNGRVTIKASNGRPWSPMWVTVHATFMSGGQVLGRKDYHVYASSPVPGGGGSEKWFLYGNPGFSGVTSVVVTTNKEKPWGKPEGGWEIEISGSTKF</sequence>
<evidence type="ECO:0000256" key="1">
    <source>
        <dbReference type="SAM" id="SignalP"/>
    </source>
</evidence>